<keyword evidence="5" id="KW-1185">Reference proteome</keyword>
<dbReference type="GO" id="GO:0009897">
    <property type="term" value="C:external side of plasma membrane"/>
    <property type="evidence" value="ECO:0007669"/>
    <property type="project" value="TreeGrafter"/>
</dbReference>
<evidence type="ECO:0000313" key="4">
    <source>
        <dbReference type="EMBL" id="TNN21919.1"/>
    </source>
</evidence>
<comment type="caution">
    <text evidence="4">The sequence shown here is derived from an EMBL/GenBank/DDBJ whole genome shotgun (WGS) entry which is preliminary data.</text>
</comment>
<proteinExistence type="predicted"/>
<dbReference type="PROSITE" id="PS50835">
    <property type="entry name" value="IG_LIKE"/>
    <property type="match status" value="2"/>
</dbReference>
<dbReference type="InterPro" id="IPR036179">
    <property type="entry name" value="Ig-like_dom_sf"/>
</dbReference>
<keyword evidence="2" id="KW-1015">Disulfide bond</keyword>
<feature type="domain" description="Ig-like" evidence="3">
    <location>
        <begin position="81"/>
        <end position="146"/>
    </location>
</feature>
<feature type="domain" description="Ig-like" evidence="3">
    <location>
        <begin position="1"/>
        <end position="64"/>
    </location>
</feature>
<dbReference type="InterPro" id="IPR007110">
    <property type="entry name" value="Ig-like_dom"/>
</dbReference>
<accession>A0A4Z2DZN1</accession>
<dbReference type="PANTHER" id="PTHR11481:SF64">
    <property type="entry name" value="FC RECEPTOR-LIKE PROTEIN 4"/>
    <property type="match status" value="1"/>
</dbReference>
<dbReference type="SUPFAM" id="SSF48726">
    <property type="entry name" value="Immunoglobulin"/>
    <property type="match status" value="2"/>
</dbReference>
<dbReference type="InterPro" id="IPR050488">
    <property type="entry name" value="Ig_Fc_receptor"/>
</dbReference>
<name>A0A4Z2DZN1_9TELE</name>
<dbReference type="GO" id="GO:0007166">
    <property type="term" value="P:cell surface receptor signaling pathway"/>
    <property type="evidence" value="ECO:0007669"/>
    <property type="project" value="TreeGrafter"/>
</dbReference>
<dbReference type="Gene3D" id="2.60.40.10">
    <property type="entry name" value="Immunoglobulins"/>
    <property type="match status" value="2"/>
</dbReference>
<evidence type="ECO:0000256" key="1">
    <source>
        <dbReference type="ARBA" id="ARBA00022729"/>
    </source>
</evidence>
<protein>
    <submittedName>
        <fullName evidence="4">Titin</fullName>
    </submittedName>
</protein>
<organism evidence="4 5">
    <name type="scientific">Liparis tanakae</name>
    <name type="common">Tanaka's snailfish</name>
    <dbReference type="NCBI Taxonomy" id="230148"/>
    <lineage>
        <taxon>Eukaryota</taxon>
        <taxon>Metazoa</taxon>
        <taxon>Chordata</taxon>
        <taxon>Craniata</taxon>
        <taxon>Vertebrata</taxon>
        <taxon>Euteleostomi</taxon>
        <taxon>Actinopterygii</taxon>
        <taxon>Neopterygii</taxon>
        <taxon>Teleostei</taxon>
        <taxon>Neoteleostei</taxon>
        <taxon>Acanthomorphata</taxon>
        <taxon>Eupercaria</taxon>
        <taxon>Perciformes</taxon>
        <taxon>Cottioidei</taxon>
        <taxon>Cottales</taxon>
        <taxon>Liparidae</taxon>
        <taxon>Liparis</taxon>
    </lineage>
</organism>
<dbReference type="EMBL" id="SRLO01025188">
    <property type="protein sequence ID" value="TNN21919.1"/>
    <property type="molecule type" value="Genomic_DNA"/>
</dbReference>
<reference evidence="4 5" key="1">
    <citation type="submission" date="2019-03" db="EMBL/GenBank/DDBJ databases">
        <title>First draft genome of Liparis tanakae, snailfish: a comprehensive survey of snailfish specific genes.</title>
        <authorList>
            <person name="Kim W."/>
            <person name="Song I."/>
            <person name="Jeong J.-H."/>
            <person name="Kim D."/>
            <person name="Kim S."/>
            <person name="Ryu S."/>
            <person name="Song J.Y."/>
            <person name="Lee S.K."/>
        </authorList>
    </citation>
    <scope>NUCLEOTIDE SEQUENCE [LARGE SCALE GENOMIC DNA]</scope>
    <source>
        <tissue evidence="4">Muscle</tissue>
    </source>
</reference>
<dbReference type="Proteomes" id="UP000314294">
    <property type="component" value="Unassembled WGS sequence"/>
</dbReference>
<keyword evidence="1" id="KW-0732">Signal</keyword>
<dbReference type="InterPro" id="IPR003598">
    <property type="entry name" value="Ig_sub2"/>
</dbReference>
<dbReference type="InterPro" id="IPR013783">
    <property type="entry name" value="Ig-like_fold"/>
</dbReference>
<dbReference type="SMART" id="SM00408">
    <property type="entry name" value="IGc2"/>
    <property type="match status" value="2"/>
</dbReference>
<evidence type="ECO:0000256" key="2">
    <source>
        <dbReference type="ARBA" id="ARBA00023157"/>
    </source>
</evidence>
<evidence type="ECO:0000313" key="5">
    <source>
        <dbReference type="Proteomes" id="UP000314294"/>
    </source>
</evidence>
<dbReference type="Pfam" id="PF13895">
    <property type="entry name" value="Ig_2"/>
    <property type="match status" value="2"/>
</dbReference>
<evidence type="ECO:0000259" key="3">
    <source>
        <dbReference type="PROSITE" id="PS50835"/>
    </source>
</evidence>
<gene>
    <name evidence="4" type="primary">TTN_2</name>
    <name evidence="4" type="ORF">EYF80_067969</name>
</gene>
<dbReference type="PANTHER" id="PTHR11481">
    <property type="entry name" value="IMMUNOGLOBULIN FC RECEPTOR"/>
    <property type="match status" value="1"/>
</dbReference>
<dbReference type="GO" id="GO:0004888">
    <property type="term" value="F:transmembrane signaling receptor activity"/>
    <property type="evidence" value="ECO:0007669"/>
    <property type="project" value="TreeGrafter"/>
</dbReference>
<dbReference type="OrthoDB" id="10012075at2759"/>
<dbReference type="InterPro" id="IPR003599">
    <property type="entry name" value="Ig_sub"/>
</dbReference>
<dbReference type="AlphaFoldDB" id="A0A4Z2DZN1"/>
<dbReference type="SMART" id="SM00409">
    <property type="entry name" value="IG"/>
    <property type="match status" value="2"/>
</dbReference>
<dbReference type="GO" id="GO:0006955">
    <property type="term" value="P:immune response"/>
    <property type="evidence" value="ECO:0007669"/>
    <property type="project" value="TreeGrafter"/>
</dbReference>
<sequence length="175" mass="19570">MFPGESVSFSCHVNGSFGWTYKWYKDRKPLIASGSTYSLNSVNTSNRGAYACQATRGMGQAFFTDFSRALRLHVEGKQPTPLMTQQPDVDKVYTGESVSFECKVELASGWAAYQWYKDGTRLPINTSSFNIRDANLTHGGTFDCVAIRDKTMYNTQHSDGRILRVSGESKKMTLC</sequence>